<dbReference type="PANTHER" id="PTHR34611">
    <property type="match status" value="1"/>
</dbReference>
<name>A0AAT9GA41_9RICK</name>
<protein>
    <submittedName>
        <fullName evidence="3">Rpn family recombination-promoting nuclease/putative transposase</fullName>
    </submittedName>
</protein>
<reference evidence="3" key="1">
    <citation type="submission" date="2024-01" db="EMBL/GenBank/DDBJ databases">
        <title>Sequencing the genomes of a sandfly, Sergentomyia squamirostris, and its two endosymbionts.</title>
        <authorList>
            <person name="Itokawa K."/>
            <person name="Sanjoba C."/>
        </authorList>
    </citation>
    <scope>NUCLEOTIDE SEQUENCE</scope>
    <source>
        <strain evidence="3">RiSSQ</strain>
    </source>
</reference>
<comment type="similarity">
    <text evidence="1">Belongs to the Rpn/YhgA-like nuclease family.</text>
</comment>
<dbReference type="AlphaFoldDB" id="A0AAT9GA41"/>
<evidence type="ECO:0000313" key="3">
    <source>
        <dbReference type="EMBL" id="BFD46728.1"/>
    </source>
</evidence>
<feature type="domain" description="Transposase (putative) YhgA-like" evidence="2">
    <location>
        <begin position="6"/>
        <end position="202"/>
    </location>
</feature>
<dbReference type="GO" id="GO:0006310">
    <property type="term" value="P:DNA recombination"/>
    <property type="evidence" value="ECO:0007669"/>
    <property type="project" value="TreeGrafter"/>
</dbReference>
<dbReference type="InterPro" id="IPR051699">
    <property type="entry name" value="Rpn/YhgA-like_nuclease"/>
</dbReference>
<dbReference type="EMBL" id="AP029170">
    <property type="protein sequence ID" value="BFD46728.1"/>
    <property type="molecule type" value="Genomic_DNA"/>
</dbReference>
<evidence type="ECO:0000259" key="2">
    <source>
        <dbReference type="Pfam" id="PF04754"/>
    </source>
</evidence>
<dbReference type="InterPro" id="IPR006842">
    <property type="entry name" value="Transposase_31"/>
</dbReference>
<dbReference type="PANTHER" id="PTHR34611:SF2">
    <property type="entry name" value="INACTIVE RECOMBINATION-PROMOTING NUCLEASE-LIKE PROTEIN RPNE-RELATED"/>
    <property type="match status" value="1"/>
</dbReference>
<dbReference type="InterPro" id="IPR010106">
    <property type="entry name" value="RpnA"/>
</dbReference>
<dbReference type="Pfam" id="PF04754">
    <property type="entry name" value="Transposase_31"/>
    <property type="match status" value="1"/>
</dbReference>
<dbReference type="GO" id="GO:1990238">
    <property type="term" value="F:double-stranded DNA endonuclease activity"/>
    <property type="evidence" value="ECO:0007669"/>
    <property type="project" value="TreeGrafter"/>
</dbReference>
<evidence type="ECO:0000256" key="1">
    <source>
        <dbReference type="ARBA" id="ARBA00009787"/>
    </source>
</evidence>
<proteinExistence type="inferred from homology"/>
<gene>
    <name evidence="3" type="ORF">DMENIID0002_13740</name>
</gene>
<organism evidence="3">
    <name type="scientific">Candidatus Tisiphia endosymbiont of Sergentomyia squamirostris</name>
    <dbReference type="NCBI Taxonomy" id="3113639"/>
    <lineage>
        <taxon>Bacteria</taxon>
        <taxon>Pseudomonadati</taxon>
        <taxon>Pseudomonadota</taxon>
        <taxon>Alphaproteobacteria</taxon>
        <taxon>Rickettsiales</taxon>
        <taxon>Rickettsiaceae</taxon>
        <taxon>Rickettsieae</taxon>
        <taxon>Candidatus Tisiphia</taxon>
    </lineage>
</organism>
<dbReference type="NCBIfam" id="TIGR01784">
    <property type="entry name" value="T_den_put_tspse"/>
    <property type="match status" value="1"/>
</dbReference>
<sequence length="306" mass="36299">MARRPKHDGLFKRIMGNEIAAQEFLEYYLPSDFKEQIDLSRITIGKESYIEETLKERFSDIVYSIKTKNDETAFIYVLLDHQSTIDHWMALRLWRYALLLCERHQKNKDKLPLIYTMIIYNGTEVYNAPRNLWDLFADPVQAKKVMTEDYQLVDLQSMSDNEIVQKKHLGMMEYVMKHIHQRDMIKLWEKFLQAFKLEILVDKEKGYIYLTSFLWYTDAKLPEERQAELEQVLAKYLSEEEKGDIMRTIAQKYIEEGEVRGIQIGETRGEARLVKTMRDNGSSIEEIARMTRLSVAKIRELLKMST</sequence>
<accession>A0AAT9GA41</accession>